<evidence type="ECO:0000256" key="1">
    <source>
        <dbReference type="ARBA" id="ARBA00009045"/>
    </source>
</evidence>
<comment type="similarity">
    <text evidence="1">Belongs to the peptidase S54 family.</text>
</comment>
<dbReference type="GO" id="GO:0050708">
    <property type="term" value="P:regulation of protein secretion"/>
    <property type="evidence" value="ECO:0007669"/>
    <property type="project" value="TreeGrafter"/>
</dbReference>
<dbReference type="Proteomes" id="UP000887574">
    <property type="component" value="Unplaced"/>
</dbReference>
<proteinExistence type="inferred from homology"/>
<dbReference type="GO" id="GO:0042058">
    <property type="term" value="P:regulation of epidermal growth factor receptor signaling pathway"/>
    <property type="evidence" value="ECO:0007669"/>
    <property type="project" value="TreeGrafter"/>
</dbReference>
<reference evidence="3" key="1">
    <citation type="submission" date="2022-11" db="UniProtKB">
        <authorList>
            <consortium name="WormBaseParasite"/>
        </authorList>
    </citation>
    <scope>IDENTIFICATION</scope>
</reference>
<dbReference type="AlphaFoldDB" id="A0A915DPM8"/>
<dbReference type="PANTHER" id="PTHR45965:SF3">
    <property type="entry name" value="INACTIVE RHOMBOID PROTEIN 1"/>
    <property type="match status" value="1"/>
</dbReference>
<sequence length="127" mass="14352">MKNGKQFATLIKWSDNNSTSSISSKGSSKAKTNRVVCGQDPRYCRNPKSVHPFEWDKAEISQWPICEESVPQSLIPKSAKHMHCEITGRPCCIQMHGQCRITTKDYCNFVRATTIQRHSVLSSVLPQ</sequence>
<dbReference type="GO" id="GO:0005789">
    <property type="term" value="C:endoplasmic reticulum membrane"/>
    <property type="evidence" value="ECO:0007669"/>
    <property type="project" value="TreeGrafter"/>
</dbReference>
<dbReference type="PANTHER" id="PTHR45965">
    <property type="entry name" value="INACTIVE RHOMBOID PROTEIN"/>
    <property type="match status" value="1"/>
</dbReference>
<name>A0A915DPM8_9BILA</name>
<evidence type="ECO:0000313" key="3">
    <source>
        <dbReference type="WBParaSite" id="jg2179"/>
    </source>
</evidence>
<accession>A0A915DPM8</accession>
<keyword evidence="2" id="KW-1185">Reference proteome</keyword>
<dbReference type="InterPro" id="IPR051512">
    <property type="entry name" value="Inactive_Rhomboid"/>
</dbReference>
<dbReference type="WBParaSite" id="jg2179">
    <property type="protein sequence ID" value="jg2179"/>
    <property type="gene ID" value="jg2179"/>
</dbReference>
<protein>
    <submittedName>
        <fullName evidence="3">Uncharacterized protein</fullName>
    </submittedName>
</protein>
<evidence type="ECO:0000313" key="2">
    <source>
        <dbReference type="Proteomes" id="UP000887574"/>
    </source>
</evidence>
<organism evidence="2 3">
    <name type="scientific">Ditylenchus dipsaci</name>
    <dbReference type="NCBI Taxonomy" id="166011"/>
    <lineage>
        <taxon>Eukaryota</taxon>
        <taxon>Metazoa</taxon>
        <taxon>Ecdysozoa</taxon>
        <taxon>Nematoda</taxon>
        <taxon>Chromadorea</taxon>
        <taxon>Rhabditida</taxon>
        <taxon>Tylenchina</taxon>
        <taxon>Tylenchomorpha</taxon>
        <taxon>Sphaerularioidea</taxon>
        <taxon>Anguinidae</taxon>
        <taxon>Anguininae</taxon>
        <taxon>Ditylenchus</taxon>
    </lineage>
</organism>